<evidence type="ECO:0000313" key="3">
    <source>
        <dbReference type="EMBL" id="PRY52734.1"/>
    </source>
</evidence>
<feature type="transmembrane region" description="Helical" evidence="1">
    <location>
        <begin position="90"/>
        <end position="118"/>
    </location>
</feature>
<feature type="transmembrane region" description="Helical" evidence="1">
    <location>
        <begin position="52"/>
        <end position="70"/>
    </location>
</feature>
<dbReference type="InterPro" id="IPR052529">
    <property type="entry name" value="Bact_Transport_Assoc"/>
</dbReference>
<feature type="transmembrane region" description="Helical" evidence="1">
    <location>
        <begin position="281"/>
        <end position="301"/>
    </location>
</feature>
<feature type="transmembrane region" description="Helical" evidence="1">
    <location>
        <begin position="12"/>
        <end position="31"/>
    </location>
</feature>
<feature type="transmembrane region" description="Helical" evidence="1">
    <location>
        <begin position="313"/>
        <end position="334"/>
    </location>
</feature>
<protein>
    <recommendedName>
        <fullName evidence="2">DUF418 domain-containing protein</fullName>
    </recommendedName>
</protein>
<feature type="domain" description="DUF418" evidence="2">
    <location>
        <begin position="207"/>
        <end position="350"/>
    </location>
</feature>
<proteinExistence type="predicted"/>
<comment type="caution">
    <text evidence="3">The sequence shown here is derived from an EMBL/GenBank/DDBJ whole genome shotgun (WGS) entry which is preliminary data.</text>
</comment>
<evidence type="ECO:0000256" key="1">
    <source>
        <dbReference type="SAM" id="Phobius"/>
    </source>
</evidence>
<dbReference type="EMBL" id="PVTH01000005">
    <property type="protein sequence ID" value="PRY52734.1"/>
    <property type="molecule type" value="Genomic_DNA"/>
</dbReference>
<dbReference type="AlphaFoldDB" id="A0A2T0U4C4"/>
<keyword evidence="4" id="KW-1185">Reference proteome</keyword>
<feature type="transmembrane region" description="Helical" evidence="1">
    <location>
        <begin position="182"/>
        <end position="200"/>
    </location>
</feature>
<evidence type="ECO:0000313" key="4">
    <source>
        <dbReference type="Proteomes" id="UP000238034"/>
    </source>
</evidence>
<dbReference type="PANTHER" id="PTHR30590">
    <property type="entry name" value="INNER MEMBRANE PROTEIN"/>
    <property type="match status" value="1"/>
</dbReference>
<sequence>MKIPRLETLDVLRGFALLGIFITHLFSVVLYEHEGYPPKVNAMINITYLNLLSNKFFTIFSFLFGLSFHIQFQNSLGRRSNFVQPYIWRLAILFVIGSLHFLFYVGDILQAYALLGLLLLSSRNLKEKTLLLLSLLFFLLSIVIPALGITRDFDIETSILTRIFNAKIVDKYNWYLFTDGRLYVIATFFYLGFYVGKINYFLDVKLRDLKRLLLISITLATISTGVLATIYLTGARRNPELSNIDLFITIATRFQQISLTFTYIAIIVMLHKFSSQRFLNFLIPIGKMGLTFYILQSLYIYMIHDWLAANGLLWALTVGIGSFILLSPICAIWMSKFKSGPLEWIWKKSTDVAVKVTAIKQESGPQKVEPLS</sequence>
<dbReference type="OrthoDB" id="9807744at2"/>
<dbReference type="Pfam" id="PF04235">
    <property type="entry name" value="DUF418"/>
    <property type="match status" value="1"/>
</dbReference>
<dbReference type="Proteomes" id="UP000238034">
    <property type="component" value="Unassembled WGS sequence"/>
</dbReference>
<keyword evidence="1" id="KW-0472">Membrane</keyword>
<accession>A0A2T0U4C4</accession>
<feature type="transmembrane region" description="Helical" evidence="1">
    <location>
        <begin position="212"/>
        <end position="234"/>
    </location>
</feature>
<evidence type="ECO:0000259" key="2">
    <source>
        <dbReference type="Pfam" id="PF04235"/>
    </source>
</evidence>
<gene>
    <name evidence="3" type="ORF">B0I27_105202</name>
</gene>
<dbReference type="PANTHER" id="PTHR30590:SF2">
    <property type="entry name" value="INNER MEMBRANE PROTEIN"/>
    <property type="match status" value="1"/>
</dbReference>
<dbReference type="RefSeq" id="WP_106293147.1">
    <property type="nucleotide sequence ID" value="NZ_PVTH01000005.1"/>
</dbReference>
<feature type="transmembrane region" description="Helical" evidence="1">
    <location>
        <begin position="246"/>
        <end position="269"/>
    </location>
</feature>
<keyword evidence="1" id="KW-0812">Transmembrane</keyword>
<name>A0A2T0U4C4_9SPHI</name>
<organism evidence="3 4">
    <name type="scientific">Arcticibacter pallidicorallinus</name>
    <dbReference type="NCBI Taxonomy" id="1259464"/>
    <lineage>
        <taxon>Bacteria</taxon>
        <taxon>Pseudomonadati</taxon>
        <taxon>Bacteroidota</taxon>
        <taxon>Sphingobacteriia</taxon>
        <taxon>Sphingobacteriales</taxon>
        <taxon>Sphingobacteriaceae</taxon>
        <taxon>Arcticibacter</taxon>
    </lineage>
</organism>
<keyword evidence="1" id="KW-1133">Transmembrane helix</keyword>
<feature type="transmembrane region" description="Helical" evidence="1">
    <location>
        <begin position="130"/>
        <end position="149"/>
    </location>
</feature>
<dbReference type="InterPro" id="IPR007349">
    <property type="entry name" value="DUF418"/>
</dbReference>
<reference evidence="3 4" key="1">
    <citation type="submission" date="2018-03" db="EMBL/GenBank/DDBJ databases">
        <title>Genomic Encyclopedia of Type Strains, Phase III (KMG-III): the genomes of soil and plant-associated and newly described type strains.</title>
        <authorList>
            <person name="Whitman W."/>
        </authorList>
    </citation>
    <scope>NUCLEOTIDE SEQUENCE [LARGE SCALE GENOMIC DNA]</scope>
    <source>
        <strain evidence="3 4">CGMCC 1.9313</strain>
    </source>
</reference>